<protein>
    <submittedName>
        <fullName evidence="1">RCG29672</fullName>
    </submittedName>
</protein>
<evidence type="ECO:0000313" key="2">
    <source>
        <dbReference type="Proteomes" id="UP000234681"/>
    </source>
</evidence>
<dbReference type="AlphaFoldDB" id="A6IMW9"/>
<reference evidence="1 2" key="1">
    <citation type="submission" date="2005-09" db="EMBL/GenBank/DDBJ databases">
        <authorList>
            <person name="Mural R.J."/>
            <person name="Li P.W."/>
            <person name="Adams M.D."/>
            <person name="Amanatides P.G."/>
            <person name="Baden-Tillson H."/>
            <person name="Barnstead M."/>
            <person name="Chin S.H."/>
            <person name="Dew I."/>
            <person name="Evans C.A."/>
            <person name="Ferriera S."/>
            <person name="Flanigan M."/>
            <person name="Fosler C."/>
            <person name="Glodek A."/>
            <person name="Gu Z."/>
            <person name="Holt R.A."/>
            <person name="Jennings D."/>
            <person name="Kraft C.L."/>
            <person name="Lu F."/>
            <person name="Nguyen T."/>
            <person name="Nusskern D.R."/>
            <person name="Pfannkoch C.M."/>
            <person name="Sitter C."/>
            <person name="Sutton G.G."/>
            <person name="Venter J.C."/>
            <person name="Wang Z."/>
            <person name="Woodage T."/>
            <person name="Zheng X.H."/>
            <person name="Zhong F."/>
        </authorList>
    </citation>
    <scope>NUCLEOTIDE SEQUENCE [LARGE SCALE GENOMIC DNA]</scope>
    <source>
        <strain>BN</strain>
        <strain evidence="2">Sprague-Dawley</strain>
    </source>
</reference>
<dbReference type="EMBL" id="CH473964">
    <property type="protein sequence ID" value="EDM01470.1"/>
    <property type="molecule type" value="Genomic_DNA"/>
</dbReference>
<dbReference type="Proteomes" id="UP000234681">
    <property type="component" value="Chromosome 4"/>
</dbReference>
<proteinExistence type="predicted"/>
<organism evidence="1 2">
    <name type="scientific">Rattus norvegicus</name>
    <name type="common">Rat</name>
    <dbReference type="NCBI Taxonomy" id="10116"/>
    <lineage>
        <taxon>Eukaryota</taxon>
        <taxon>Metazoa</taxon>
        <taxon>Chordata</taxon>
        <taxon>Craniata</taxon>
        <taxon>Vertebrata</taxon>
        <taxon>Euteleostomi</taxon>
        <taxon>Mammalia</taxon>
        <taxon>Eutheria</taxon>
        <taxon>Euarchontoglires</taxon>
        <taxon>Glires</taxon>
        <taxon>Rodentia</taxon>
        <taxon>Myomorpha</taxon>
        <taxon>Muroidea</taxon>
        <taxon>Muridae</taxon>
        <taxon>Murinae</taxon>
        <taxon>Rattus</taxon>
    </lineage>
</organism>
<gene>
    <name evidence="1" type="ORF">rCG_29672</name>
</gene>
<accession>A6IMW9</accession>
<name>A6IMW9_RAT</name>
<evidence type="ECO:0000313" key="1">
    <source>
        <dbReference type="EMBL" id="EDM01470.1"/>
    </source>
</evidence>
<sequence>MIKTMNPSKVALRLRWADGPTG</sequence>